<feature type="region of interest" description="Disordered" evidence="1">
    <location>
        <begin position="1"/>
        <end position="35"/>
    </location>
</feature>
<evidence type="ECO:0000313" key="3">
    <source>
        <dbReference type="Proteomes" id="UP000299084"/>
    </source>
</evidence>
<keyword evidence="3" id="KW-1185">Reference proteome</keyword>
<sequence>MQTSNDGAGQSAAGHQKQMKHPGEPKSCSSPKRRR</sequence>
<dbReference type="Proteomes" id="UP000299084">
    <property type="component" value="Unassembled WGS sequence"/>
</dbReference>
<dbReference type="EMBL" id="JWIN03000037">
    <property type="protein sequence ID" value="KAB1253345.1"/>
    <property type="molecule type" value="Genomic_DNA"/>
</dbReference>
<feature type="non-terminal residue" evidence="2">
    <location>
        <position position="35"/>
    </location>
</feature>
<evidence type="ECO:0000256" key="1">
    <source>
        <dbReference type="SAM" id="MobiDB-lite"/>
    </source>
</evidence>
<name>A0A5N4C381_CAMDR</name>
<protein>
    <submittedName>
        <fullName evidence="2">Uncharacterized protein</fullName>
    </submittedName>
</protein>
<comment type="caution">
    <text evidence="2">The sequence shown here is derived from an EMBL/GenBank/DDBJ whole genome shotgun (WGS) entry which is preliminary data.</text>
</comment>
<reference evidence="2 3" key="1">
    <citation type="journal article" date="2019" name="Mol. Ecol. Resour.">
        <title>Improving Illumina assemblies with Hi-C and long reads: an example with the North African dromedary.</title>
        <authorList>
            <person name="Elbers J.P."/>
            <person name="Rogers M.F."/>
            <person name="Perelman P.L."/>
            <person name="Proskuryakova A.A."/>
            <person name="Serdyukova N.A."/>
            <person name="Johnson W.E."/>
            <person name="Horin P."/>
            <person name="Corander J."/>
            <person name="Murphy D."/>
            <person name="Burger P.A."/>
        </authorList>
    </citation>
    <scope>NUCLEOTIDE SEQUENCE [LARGE SCALE GENOMIC DNA]</scope>
    <source>
        <strain evidence="2">Drom800</strain>
        <tissue evidence="2">Blood</tissue>
    </source>
</reference>
<proteinExistence type="predicted"/>
<dbReference type="AlphaFoldDB" id="A0A5N4C381"/>
<organism evidence="2 3">
    <name type="scientific">Camelus dromedarius</name>
    <name type="common">Dromedary</name>
    <name type="synonym">Arabian camel</name>
    <dbReference type="NCBI Taxonomy" id="9838"/>
    <lineage>
        <taxon>Eukaryota</taxon>
        <taxon>Metazoa</taxon>
        <taxon>Chordata</taxon>
        <taxon>Craniata</taxon>
        <taxon>Vertebrata</taxon>
        <taxon>Euteleostomi</taxon>
        <taxon>Mammalia</taxon>
        <taxon>Eutheria</taxon>
        <taxon>Laurasiatheria</taxon>
        <taxon>Artiodactyla</taxon>
        <taxon>Tylopoda</taxon>
        <taxon>Camelidae</taxon>
        <taxon>Camelus</taxon>
    </lineage>
</organism>
<accession>A0A5N4C381</accession>
<evidence type="ECO:0000313" key="2">
    <source>
        <dbReference type="EMBL" id="KAB1253345.1"/>
    </source>
</evidence>
<gene>
    <name evidence="2" type="ORF">Cadr_000002656</name>
</gene>